<dbReference type="CDD" id="cd05471">
    <property type="entry name" value="pepsin_like"/>
    <property type="match status" value="1"/>
</dbReference>
<feature type="signal peptide" evidence="2">
    <location>
        <begin position="1"/>
        <end position="17"/>
    </location>
</feature>
<feature type="domain" description="Peptidase A1" evidence="3">
    <location>
        <begin position="80"/>
        <end position="373"/>
    </location>
</feature>
<feature type="chain" id="PRO_5003890377" description="Peptidase A1 domain-containing protein" evidence="2">
    <location>
        <begin position="18"/>
        <end position="383"/>
    </location>
</feature>
<dbReference type="GO" id="GO:0006508">
    <property type="term" value="P:proteolysis"/>
    <property type="evidence" value="ECO:0007669"/>
    <property type="project" value="InterPro"/>
</dbReference>
<evidence type="ECO:0000259" key="3">
    <source>
        <dbReference type="PROSITE" id="PS51767"/>
    </source>
</evidence>
<evidence type="ECO:0000313" key="5">
    <source>
        <dbReference type="Proteomes" id="UP000008370"/>
    </source>
</evidence>
<keyword evidence="5" id="KW-1185">Reference proteome</keyword>
<dbReference type="AlphaFoldDB" id="K5VYG6"/>
<dbReference type="RefSeq" id="XP_007399254.1">
    <property type="nucleotide sequence ID" value="XM_007399192.1"/>
</dbReference>
<dbReference type="InterPro" id="IPR021109">
    <property type="entry name" value="Peptidase_aspartic_dom_sf"/>
</dbReference>
<dbReference type="EMBL" id="JH930476">
    <property type="protein sequence ID" value="EKM51654.1"/>
    <property type="molecule type" value="Genomic_DNA"/>
</dbReference>
<dbReference type="PANTHER" id="PTHR47966:SF51">
    <property type="entry name" value="BETA-SITE APP-CLEAVING ENZYME, ISOFORM A-RELATED"/>
    <property type="match status" value="1"/>
</dbReference>
<protein>
    <recommendedName>
        <fullName evidence="3">Peptidase A1 domain-containing protein</fullName>
    </recommendedName>
</protein>
<dbReference type="InParanoid" id="K5VYG6"/>
<organism evidence="4 5">
    <name type="scientific">Phanerochaete carnosa (strain HHB-10118-sp)</name>
    <name type="common">White-rot fungus</name>
    <name type="synonym">Peniophora carnosa</name>
    <dbReference type="NCBI Taxonomy" id="650164"/>
    <lineage>
        <taxon>Eukaryota</taxon>
        <taxon>Fungi</taxon>
        <taxon>Dikarya</taxon>
        <taxon>Basidiomycota</taxon>
        <taxon>Agaricomycotina</taxon>
        <taxon>Agaricomycetes</taxon>
        <taxon>Polyporales</taxon>
        <taxon>Phanerochaetaceae</taxon>
        <taxon>Phanerochaete</taxon>
    </lineage>
</organism>
<dbReference type="GO" id="GO:0004190">
    <property type="term" value="F:aspartic-type endopeptidase activity"/>
    <property type="evidence" value="ECO:0007669"/>
    <property type="project" value="InterPro"/>
</dbReference>
<dbReference type="OrthoDB" id="660550at2759"/>
<dbReference type="Pfam" id="PF00026">
    <property type="entry name" value="Asp"/>
    <property type="match status" value="2"/>
</dbReference>
<dbReference type="FunCoup" id="K5VYG6">
    <property type="interactions" value="60"/>
</dbReference>
<evidence type="ECO:0000256" key="2">
    <source>
        <dbReference type="SAM" id="SignalP"/>
    </source>
</evidence>
<dbReference type="InterPro" id="IPR033121">
    <property type="entry name" value="PEPTIDASE_A1"/>
</dbReference>
<dbReference type="Gene3D" id="2.40.70.10">
    <property type="entry name" value="Acid Proteases"/>
    <property type="match status" value="2"/>
</dbReference>
<dbReference type="SUPFAM" id="SSF50630">
    <property type="entry name" value="Acid proteases"/>
    <property type="match status" value="1"/>
</dbReference>
<dbReference type="MEROPS" id="A01.019"/>
<dbReference type="HOGENOM" id="CLU_038846_0_0_1"/>
<evidence type="ECO:0000256" key="1">
    <source>
        <dbReference type="ARBA" id="ARBA00007447"/>
    </source>
</evidence>
<dbReference type="PROSITE" id="PS51767">
    <property type="entry name" value="PEPTIDASE_A1"/>
    <property type="match status" value="1"/>
</dbReference>
<dbReference type="PANTHER" id="PTHR47966">
    <property type="entry name" value="BETA-SITE APP-CLEAVING ENZYME, ISOFORM A-RELATED"/>
    <property type="match status" value="1"/>
</dbReference>
<comment type="similarity">
    <text evidence="1">Belongs to the peptidase A1 family.</text>
</comment>
<name>K5VYG6_PHACS</name>
<dbReference type="InterPro" id="IPR001461">
    <property type="entry name" value="Aspartic_peptidase_A1"/>
</dbReference>
<dbReference type="InterPro" id="IPR034164">
    <property type="entry name" value="Pepsin-like_dom"/>
</dbReference>
<gene>
    <name evidence="4" type="ORF">PHACADRAFT_31478</name>
</gene>
<dbReference type="Proteomes" id="UP000008370">
    <property type="component" value="Unassembled WGS sequence"/>
</dbReference>
<dbReference type="KEGG" id="pco:PHACADRAFT_31478"/>
<dbReference type="PRINTS" id="PR00792">
    <property type="entry name" value="PEPSIN"/>
</dbReference>
<accession>K5VYG6</accession>
<reference evidence="4 5" key="1">
    <citation type="journal article" date="2012" name="BMC Genomics">
        <title>Comparative genomics of the white-rot fungi, Phanerochaete carnosa and P. chrysosporium, to elucidate the genetic basis of the distinct wood types they colonize.</title>
        <authorList>
            <person name="Suzuki H."/>
            <person name="MacDonald J."/>
            <person name="Syed K."/>
            <person name="Salamov A."/>
            <person name="Hori C."/>
            <person name="Aerts A."/>
            <person name="Henrissat B."/>
            <person name="Wiebenga A."/>
            <person name="vanKuyk P.A."/>
            <person name="Barry K."/>
            <person name="Lindquist E."/>
            <person name="LaButti K."/>
            <person name="Lapidus A."/>
            <person name="Lucas S."/>
            <person name="Coutinho P."/>
            <person name="Gong Y."/>
            <person name="Samejima M."/>
            <person name="Mahadevan R."/>
            <person name="Abou-Zaid M."/>
            <person name="de Vries R.P."/>
            <person name="Igarashi K."/>
            <person name="Yadav J.S."/>
            <person name="Grigoriev I.V."/>
            <person name="Master E.R."/>
        </authorList>
    </citation>
    <scope>NUCLEOTIDE SEQUENCE [LARGE SCALE GENOMIC DNA]</scope>
    <source>
        <strain evidence="4 5">HHB-10118-sp</strain>
    </source>
</reference>
<keyword evidence="2" id="KW-0732">Signal</keyword>
<sequence length="383" mass="40417">MIFFAVSILTLAALLAAFPTNTRNNAASIPLTRRLNVPSGQTLPEIDKARAQAFKSTAAQRAQKDSSITPVPVTNTAVLYTAEVLIGEPPQTFDLIVDIGSSSTWIGANTSNPYTPTNTSTATSTILCVQFIEYGSGLFIGLEYNDTVTIGGLSIPNQTIGDAQWALGFEAGVDGILGLGLLDAYEVGIAFAPPNSTSDPNGELTFGGVDSSKFNGDLTYTNITTTYPAMDYVGFNQSVTFGNQTLLSNTAGIVDTGTTLVELASDAFATYQNLTGAVLDSTTGLLTISSAQLDNLPSLFFIIENATFELTSNAQLWPRALNSAIGGKNDSIYLIVSDLGTPSGEGLDFVNGYAFLERFYAVYDTGNSRVGFATTPFTFSTSN</sequence>
<proteinExistence type="inferred from homology"/>
<evidence type="ECO:0000313" key="4">
    <source>
        <dbReference type="EMBL" id="EKM51654.1"/>
    </source>
</evidence>
<dbReference type="GeneID" id="18919678"/>